<dbReference type="CDD" id="cd01164">
    <property type="entry name" value="FruK_PfkB_like"/>
    <property type="match status" value="1"/>
</dbReference>
<keyword evidence="6 8" id="KW-0067">ATP-binding</keyword>
<dbReference type="InterPro" id="IPR011611">
    <property type="entry name" value="PfkB_dom"/>
</dbReference>
<reference evidence="12 13" key="2">
    <citation type="submission" date="2021-12" db="EMBL/GenBank/DDBJ databases">
        <title>Antimicrobial susceptibility of Lactobacillus delbrueckii subsp. lactis obtained from milk products and other habitats.</title>
        <authorList>
            <person name="Shani N."/>
        </authorList>
    </citation>
    <scope>NUCLEOTIDE SEQUENCE [LARGE SCALE GENOMIC DNA]</scope>
    <source>
        <strain evidence="12 13">FAM 21755</strain>
    </source>
</reference>
<dbReference type="NCBIfam" id="TIGR03828">
    <property type="entry name" value="pfkB"/>
    <property type="match status" value="1"/>
</dbReference>
<dbReference type="GO" id="GO:0016052">
    <property type="term" value="P:carbohydrate catabolic process"/>
    <property type="evidence" value="ECO:0007669"/>
    <property type="project" value="UniProtKB-ARBA"/>
</dbReference>
<dbReference type="GO" id="GO:0008662">
    <property type="term" value="F:1-phosphofructokinase activity"/>
    <property type="evidence" value="ECO:0007669"/>
    <property type="project" value="UniProtKB-UniRule"/>
</dbReference>
<organism evidence="11">
    <name type="scientific">Lactobacillus delbrueckii subsp. lactis</name>
    <dbReference type="NCBI Taxonomy" id="29397"/>
    <lineage>
        <taxon>Bacteria</taxon>
        <taxon>Bacillati</taxon>
        <taxon>Bacillota</taxon>
        <taxon>Bacilli</taxon>
        <taxon>Lactobacillales</taxon>
        <taxon>Lactobacillaceae</taxon>
        <taxon>Lactobacillus</taxon>
    </lineage>
</organism>
<dbReference type="SUPFAM" id="SSF53613">
    <property type="entry name" value="Ribokinase-like"/>
    <property type="match status" value="1"/>
</dbReference>
<dbReference type="PANTHER" id="PTHR46566">
    <property type="entry name" value="1-PHOSPHOFRUCTOKINASE-RELATED"/>
    <property type="match status" value="1"/>
</dbReference>
<comment type="catalytic activity">
    <reaction evidence="7 9">
        <text>beta-D-fructose 1-phosphate + ATP = beta-D-fructose 1,6-bisphosphate + ADP + H(+)</text>
        <dbReference type="Rhea" id="RHEA:14213"/>
        <dbReference type="ChEBI" id="CHEBI:15378"/>
        <dbReference type="ChEBI" id="CHEBI:30616"/>
        <dbReference type="ChEBI" id="CHEBI:32966"/>
        <dbReference type="ChEBI" id="CHEBI:138881"/>
        <dbReference type="ChEBI" id="CHEBI:456216"/>
        <dbReference type="EC" id="2.7.1.56"/>
    </reaction>
</comment>
<keyword evidence="5 9" id="KW-0418">Kinase</keyword>
<dbReference type="GO" id="GO:2001059">
    <property type="term" value="P:D-tagatose 6-phosphate catabolic process"/>
    <property type="evidence" value="ECO:0007669"/>
    <property type="project" value="UniProtKB-UniPathway"/>
</dbReference>
<dbReference type="PROSITE" id="PS00584">
    <property type="entry name" value="PFKB_KINASES_2"/>
    <property type="match status" value="1"/>
</dbReference>
<dbReference type="Pfam" id="PF00294">
    <property type="entry name" value="PfkB"/>
    <property type="match status" value="1"/>
</dbReference>
<dbReference type="InterPro" id="IPR029056">
    <property type="entry name" value="Ribokinase-like"/>
</dbReference>
<dbReference type="RefSeq" id="WP_002879506.1">
    <property type="nucleotide sequence ID" value="NZ_BJLK01000007.1"/>
</dbReference>
<feature type="domain" description="Carbohydrate kinase PfkB" evidence="10">
    <location>
        <begin position="18"/>
        <end position="280"/>
    </location>
</feature>
<evidence type="ECO:0000256" key="2">
    <source>
        <dbReference type="ARBA" id="ARBA00022679"/>
    </source>
</evidence>
<dbReference type="GO" id="GO:0005524">
    <property type="term" value="F:ATP binding"/>
    <property type="evidence" value="ECO:0007669"/>
    <property type="project" value="UniProtKB-UniRule"/>
</dbReference>
<proteinExistence type="inferred from homology"/>
<dbReference type="GO" id="GO:0005988">
    <property type="term" value="P:lactose metabolic process"/>
    <property type="evidence" value="ECO:0007669"/>
    <property type="project" value="UniProtKB-KW"/>
</dbReference>
<dbReference type="NCBIfam" id="TIGR03168">
    <property type="entry name" value="1-PFK"/>
    <property type="match status" value="1"/>
</dbReference>
<comment type="similarity">
    <text evidence="8">Belongs to the carbohydrate kinase PfkB family. LacC subfamily.</text>
</comment>
<dbReference type="EC" id="2.7.1.144" evidence="8"/>
<keyword evidence="4 8" id="KW-0547">Nucleotide-binding</keyword>
<dbReference type="GO" id="GO:0044281">
    <property type="term" value="P:small molecule metabolic process"/>
    <property type="evidence" value="ECO:0007669"/>
    <property type="project" value="UniProtKB-ARBA"/>
</dbReference>
<dbReference type="PIRSF" id="PIRSF000535">
    <property type="entry name" value="1PFK/6PFK/LacC"/>
    <property type="match status" value="1"/>
</dbReference>
<dbReference type="PANTHER" id="PTHR46566:SF1">
    <property type="entry name" value="1-PHOSPHOFRUCTOKINASE"/>
    <property type="match status" value="1"/>
</dbReference>
<keyword evidence="3 8" id="KW-0423">Lactose metabolism</keyword>
<dbReference type="EMBL" id="CP031023">
    <property type="protein sequence ID" value="AZA15402.1"/>
    <property type="molecule type" value="Genomic_DNA"/>
</dbReference>
<dbReference type="PROSITE" id="PS00583">
    <property type="entry name" value="PFKB_KINASES_1"/>
    <property type="match status" value="1"/>
</dbReference>
<dbReference type="InterPro" id="IPR022463">
    <property type="entry name" value="1-PFruKinase"/>
</dbReference>
<evidence type="ECO:0000313" key="13">
    <source>
        <dbReference type="Proteomes" id="UP001200334"/>
    </source>
</evidence>
<name>A0A061CJ20_LACDL</name>
<comment type="function">
    <text evidence="9">Catalyzes the ATP-dependent phosphorylation of fructose-l-phosphate to fructose-l,6-bisphosphate.</text>
</comment>
<evidence type="ECO:0000256" key="8">
    <source>
        <dbReference type="PIRNR" id="PIRNR000535"/>
    </source>
</evidence>
<protein>
    <recommendedName>
        <fullName evidence="8">Tagatose-6-phosphate kinase</fullName>
        <ecNumber evidence="8">2.7.1.144</ecNumber>
    </recommendedName>
</protein>
<dbReference type="GeneID" id="69667968"/>
<comment type="pathway">
    <text evidence="8">Carbohydrate metabolism; D-tagatose 6-phosphate degradation; D-glyceraldehyde 3-phosphate and glycerone phosphate from D-tagatose 6-phosphate: step 1/2.</text>
</comment>
<evidence type="ECO:0000256" key="7">
    <source>
        <dbReference type="ARBA" id="ARBA00047745"/>
    </source>
</evidence>
<dbReference type="GO" id="GO:0009024">
    <property type="term" value="F:tagatose-6-phosphate kinase activity"/>
    <property type="evidence" value="ECO:0007669"/>
    <property type="project" value="UniProtKB-EC"/>
</dbReference>
<dbReference type="EMBL" id="JAJNUY010000012">
    <property type="protein sequence ID" value="MCD5563352.1"/>
    <property type="molecule type" value="Genomic_DNA"/>
</dbReference>
<evidence type="ECO:0000256" key="9">
    <source>
        <dbReference type="RuleBase" id="RU369061"/>
    </source>
</evidence>
<evidence type="ECO:0000259" key="10">
    <source>
        <dbReference type="Pfam" id="PF00294"/>
    </source>
</evidence>
<evidence type="ECO:0000313" key="11">
    <source>
        <dbReference type="EMBL" id="AZA15402.1"/>
    </source>
</evidence>
<evidence type="ECO:0000256" key="1">
    <source>
        <dbReference type="ARBA" id="ARBA00005380"/>
    </source>
</evidence>
<dbReference type="GO" id="GO:0005829">
    <property type="term" value="C:cytosol"/>
    <property type="evidence" value="ECO:0007669"/>
    <property type="project" value="TreeGrafter"/>
</dbReference>
<keyword evidence="2 8" id="KW-0808">Transferase</keyword>
<dbReference type="UniPathway" id="UPA00704">
    <property type="reaction ID" value="UER00715"/>
</dbReference>
<dbReference type="AlphaFoldDB" id="A0A061CJ20"/>
<evidence type="ECO:0000313" key="12">
    <source>
        <dbReference type="EMBL" id="MCD5563352.1"/>
    </source>
</evidence>
<sequence length="304" mass="32444">MIYTVTVNPALDYVLQLPEVKDGETNRSSDTQFLAGGKGINVSQILNQLGVDNTAWGFVGGFTGEELIRQLNVKKISSDFVRISDDTRVNVKIHAQEETEINAAGPDITDQEVAAFKSRLDDLEAGDVVVLSGSLAPSLPTDFYESLLPLIREKGAEFVVDTTGEALLRTLKFNPLVIKPNHHELADLFDTSFSSTADMLEAAKKLQKLGAQNVMISMAGEGAYLVTADHVYHANAATGTAVNSVGAGDSMIAGFVGTWFEKHDAAEGLRVGSACGGATAFTEDIAVKSQIDAVLPQIKIDVVE</sequence>
<dbReference type="Proteomes" id="UP001200334">
    <property type="component" value="Unassembled WGS sequence"/>
</dbReference>
<dbReference type="FunFam" id="3.40.1190.20:FF:000001">
    <property type="entry name" value="Phosphofructokinase"/>
    <property type="match status" value="1"/>
</dbReference>
<comment type="catalytic activity">
    <reaction evidence="8">
        <text>D-tagatofuranose 6-phosphate + ATP = D-tagatofuranose 1,6-bisphosphate + ADP + H(+)</text>
        <dbReference type="Rhea" id="RHEA:12420"/>
        <dbReference type="ChEBI" id="CHEBI:15378"/>
        <dbReference type="ChEBI" id="CHEBI:30616"/>
        <dbReference type="ChEBI" id="CHEBI:58694"/>
        <dbReference type="ChEBI" id="CHEBI:58695"/>
        <dbReference type="ChEBI" id="CHEBI:456216"/>
        <dbReference type="EC" id="2.7.1.144"/>
    </reaction>
</comment>
<evidence type="ECO:0000256" key="5">
    <source>
        <dbReference type="ARBA" id="ARBA00022777"/>
    </source>
</evidence>
<dbReference type="Gene3D" id="3.40.1190.20">
    <property type="match status" value="1"/>
</dbReference>
<evidence type="ECO:0000256" key="4">
    <source>
        <dbReference type="ARBA" id="ARBA00022741"/>
    </source>
</evidence>
<gene>
    <name evidence="11" type="primary">pfkB</name>
    <name evidence="11" type="ORF">DQL93_01135</name>
    <name evidence="12" type="ORF">LOB85_04215</name>
</gene>
<dbReference type="InterPro" id="IPR017583">
    <property type="entry name" value="Tagatose/fructose_Pkinase"/>
</dbReference>
<comment type="similarity">
    <text evidence="1">Belongs to the carbohydrate kinase pfkB family.</text>
</comment>
<accession>A0A061CJ20</accession>
<dbReference type="OrthoDB" id="9801219at2"/>
<reference evidence="11" key="1">
    <citation type="submission" date="2018-07" db="EMBL/GenBank/DDBJ databases">
        <authorList>
            <person name="Somerville V."/>
        </authorList>
    </citation>
    <scope>NUCLEOTIDE SEQUENCE</scope>
    <source>
        <strain evidence="11">NWC_2_2</strain>
    </source>
</reference>
<dbReference type="InterPro" id="IPR002173">
    <property type="entry name" value="Carboh/pur_kinase_PfkB_CS"/>
</dbReference>
<evidence type="ECO:0000256" key="6">
    <source>
        <dbReference type="ARBA" id="ARBA00022840"/>
    </source>
</evidence>
<evidence type="ECO:0000256" key="3">
    <source>
        <dbReference type="ARBA" id="ARBA00022736"/>
    </source>
</evidence>